<evidence type="ECO:0000256" key="1">
    <source>
        <dbReference type="SAM" id="MobiDB-lite"/>
    </source>
</evidence>
<protein>
    <submittedName>
        <fullName evidence="2">Polyketide cyclase</fullName>
    </submittedName>
</protein>
<gene>
    <name evidence="2" type="ORF">EXY26_11425</name>
</gene>
<dbReference type="Proteomes" id="UP000297638">
    <property type="component" value="Unassembled WGS sequence"/>
</dbReference>
<dbReference type="EMBL" id="SPDS01000001">
    <property type="protein sequence ID" value="TFH57547.1"/>
    <property type="molecule type" value="Genomic_DNA"/>
</dbReference>
<name>A0A4Y8U1V8_9MICC</name>
<evidence type="ECO:0000313" key="3">
    <source>
        <dbReference type="Proteomes" id="UP000297638"/>
    </source>
</evidence>
<dbReference type="InterPro" id="IPR023393">
    <property type="entry name" value="START-like_dom_sf"/>
</dbReference>
<feature type="region of interest" description="Disordered" evidence="1">
    <location>
        <begin position="32"/>
        <end position="55"/>
    </location>
</feature>
<reference evidence="2 3" key="1">
    <citation type="submission" date="2019-03" db="EMBL/GenBank/DDBJ databases">
        <title>Glutamicibacter sp. LJH19 genome.</title>
        <authorList>
            <person name="Sinai Borker S."/>
            <person name="Kumar R."/>
        </authorList>
    </citation>
    <scope>NUCLEOTIDE SEQUENCE [LARGE SCALE GENOMIC DNA]</scope>
    <source>
        <strain evidence="2 3">LJH19</strain>
    </source>
</reference>
<accession>A0A4Y8U1V8</accession>
<evidence type="ECO:0000313" key="2">
    <source>
        <dbReference type="EMBL" id="TFH57547.1"/>
    </source>
</evidence>
<proteinExistence type="predicted"/>
<comment type="caution">
    <text evidence="2">The sequence shown here is derived from an EMBL/GenBank/DDBJ whole genome shotgun (WGS) entry which is preliminary data.</text>
</comment>
<sequence length="211" mass="23523">MENWKQAPHSLPRARDAVLCYSSFTAIHRARTARNRRKAENDRSMAMSAAATGTRTAEGTLELRREITDAPSRIWRYLTDSDYLALWYGSWHGDSDSGTVEVVLLAEDGAPAVQVQILQCDVRARQLTVRLGEEASAWQLELKVEASGTGSRLVFQMPGMEPQQAGSIGPGWDYYLDRLVAAASGTDVSHVVFEPDYYPALSAYYEELFRS</sequence>
<dbReference type="AlphaFoldDB" id="A0A4Y8U1V8"/>
<organism evidence="2 3">
    <name type="scientific">Glutamicibacter arilaitensis</name>
    <dbReference type="NCBI Taxonomy" id="256701"/>
    <lineage>
        <taxon>Bacteria</taxon>
        <taxon>Bacillati</taxon>
        <taxon>Actinomycetota</taxon>
        <taxon>Actinomycetes</taxon>
        <taxon>Micrococcales</taxon>
        <taxon>Micrococcaceae</taxon>
        <taxon>Glutamicibacter</taxon>
    </lineage>
</organism>
<dbReference type="SUPFAM" id="SSF55961">
    <property type="entry name" value="Bet v1-like"/>
    <property type="match status" value="1"/>
</dbReference>
<dbReference type="Gene3D" id="3.30.530.20">
    <property type="match status" value="1"/>
</dbReference>